<evidence type="ECO:0000259" key="1">
    <source>
        <dbReference type="Pfam" id="PF14686"/>
    </source>
</evidence>
<proteinExistence type="predicted"/>
<dbReference type="STRING" id="1817883.A3G31_02960"/>
<dbReference type="PANTHER" id="PTHR36507">
    <property type="entry name" value="BLL1555 PROTEIN"/>
    <property type="match status" value="1"/>
</dbReference>
<dbReference type="SUPFAM" id="SSF49503">
    <property type="entry name" value="Cupredoxins"/>
    <property type="match status" value="1"/>
</dbReference>
<name>A0A1F7SER9_9BACT</name>
<dbReference type="Pfam" id="PF14686">
    <property type="entry name" value="fn3_3"/>
    <property type="match status" value="1"/>
</dbReference>
<dbReference type="PANTHER" id="PTHR36507:SF1">
    <property type="entry name" value="BLL1555 PROTEIN"/>
    <property type="match status" value="1"/>
</dbReference>
<dbReference type="Gene3D" id="2.60.40.1120">
    <property type="entry name" value="Carboxypeptidase-like, regulatory domain"/>
    <property type="match status" value="1"/>
</dbReference>
<protein>
    <recommendedName>
        <fullName evidence="1">Rhamnogalacturonan lyase domain-containing protein</fullName>
    </recommendedName>
</protein>
<comment type="caution">
    <text evidence="2">The sequence shown here is derived from an EMBL/GenBank/DDBJ whole genome shotgun (WGS) entry which is preliminary data.</text>
</comment>
<dbReference type="GO" id="GO:0030246">
    <property type="term" value="F:carbohydrate binding"/>
    <property type="evidence" value="ECO:0007669"/>
    <property type="project" value="InterPro"/>
</dbReference>
<sequence>MYLENGSDKKFDSPKEHAIMDQKNLVFIPHVLPIVVGATVDFPNSDTVRHNVFSPKGSAKVFNLGTYDVGVVKEVKFDEPGVVPLLCNVHSEMSAYIIVCKTPYFSLTDRKGDFIIKNVSPGKYKITVWHEKLRPQSQEITVEASKEIQVEFSKLVRK</sequence>
<dbReference type="Gene3D" id="2.60.40.420">
    <property type="entry name" value="Cupredoxins - blue copper proteins"/>
    <property type="match status" value="1"/>
</dbReference>
<reference evidence="2 3" key="1">
    <citation type="journal article" date="2016" name="Nat. Commun.">
        <title>Thousands of microbial genomes shed light on interconnected biogeochemical processes in an aquifer system.</title>
        <authorList>
            <person name="Anantharaman K."/>
            <person name="Brown C.T."/>
            <person name="Hug L.A."/>
            <person name="Sharon I."/>
            <person name="Castelle C.J."/>
            <person name="Probst A.J."/>
            <person name="Thomas B.C."/>
            <person name="Singh A."/>
            <person name="Wilkins M.J."/>
            <person name="Karaoz U."/>
            <person name="Brodie E.L."/>
            <person name="Williams K.H."/>
            <person name="Hubbard S.S."/>
            <person name="Banfield J.F."/>
        </authorList>
    </citation>
    <scope>NUCLEOTIDE SEQUENCE [LARGE SCALE GENOMIC DNA]</scope>
</reference>
<organism evidence="2 3">
    <name type="scientific">Candidatus Schekmanbacteria bacterium RIFCSPLOWO2_12_FULL_38_15</name>
    <dbReference type="NCBI Taxonomy" id="1817883"/>
    <lineage>
        <taxon>Bacteria</taxon>
        <taxon>Candidatus Schekmaniibacteriota</taxon>
    </lineage>
</organism>
<dbReference type="InterPro" id="IPR013784">
    <property type="entry name" value="Carb-bd-like_fold"/>
</dbReference>
<dbReference type="InterPro" id="IPR008972">
    <property type="entry name" value="Cupredoxin"/>
</dbReference>
<gene>
    <name evidence="2" type="ORF">A3G31_02960</name>
</gene>
<dbReference type="Proteomes" id="UP000178082">
    <property type="component" value="Unassembled WGS sequence"/>
</dbReference>
<dbReference type="InterPro" id="IPR029413">
    <property type="entry name" value="RG-lyase_II"/>
</dbReference>
<dbReference type="InterPro" id="IPR052721">
    <property type="entry name" value="ET_Amicyanin"/>
</dbReference>
<dbReference type="AlphaFoldDB" id="A0A1F7SER9"/>
<evidence type="ECO:0000313" key="3">
    <source>
        <dbReference type="Proteomes" id="UP000178082"/>
    </source>
</evidence>
<dbReference type="SUPFAM" id="SSF49452">
    <property type="entry name" value="Starch-binding domain-like"/>
    <property type="match status" value="1"/>
</dbReference>
<evidence type="ECO:0000313" key="2">
    <source>
        <dbReference type="EMBL" id="OGL52231.1"/>
    </source>
</evidence>
<accession>A0A1F7SER9</accession>
<dbReference type="EMBL" id="MGDI01000032">
    <property type="protein sequence ID" value="OGL52231.1"/>
    <property type="molecule type" value="Genomic_DNA"/>
</dbReference>
<feature type="domain" description="Rhamnogalacturonan lyase" evidence="1">
    <location>
        <begin position="104"/>
        <end position="149"/>
    </location>
</feature>